<gene>
    <name evidence="4" type="ORF">BUALT_Bualt17G0038600</name>
</gene>
<organism evidence="4 5">
    <name type="scientific">Buddleja alternifolia</name>
    <dbReference type="NCBI Taxonomy" id="168488"/>
    <lineage>
        <taxon>Eukaryota</taxon>
        <taxon>Viridiplantae</taxon>
        <taxon>Streptophyta</taxon>
        <taxon>Embryophyta</taxon>
        <taxon>Tracheophyta</taxon>
        <taxon>Spermatophyta</taxon>
        <taxon>Magnoliopsida</taxon>
        <taxon>eudicotyledons</taxon>
        <taxon>Gunneridae</taxon>
        <taxon>Pentapetalae</taxon>
        <taxon>asterids</taxon>
        <taxon>lamiids</taxon>
        <taxon>Lamiales</taxon>
        <taxon>Scrophulariaceae</taxon>
        <taxon>Buddlejeae</taxon>
        <taxon>Buddleja</taxon>
    </lineage>
</organism>
<accession>A0AAV6WEF1</accession>
<dbReference type="GO" id="GO:0032875">
    <property type="term" value="P:regulation of DNA endoreduplication"/>
    <property type="evidence" value="ECO:0007669"/>
    <property type="project" value="InterPro"/>
</dbReference>
<keyword evidence="2" id="KW-0131">Cell cycle</keyword>
<evidence type="ECO:0000313" key="4">
    <source>
        <dbReference type="EMBL" id="KAG8366079.1"/>
    </source>
</evidence>
<keyword evidence="5" id="KW-1185">Reference proteome</keyword>
<dbReference type="PANTHER" id="PTHR33142">
    <property type="entry name" value="CYCLIN-DEPENDENT PROTEIN KINASE INHIBITOR SMR13"/>
    <property type="match status" value="1"/>
</dbReference>
<dbReference type="GO" id="GO:0004860">
    <property type="term" value="F:protein kinase inhibitor activity"/>
    <property type="evidence" value="ECO:0007669"/>
    <property type="project" value="UniProtKB-KW"/>
</dbReference>
<feature type="region of interest" description="Disordered" evidence="3">
    <location>
        <begin position="40"/>
        <end position="76"/>
    </location>
</feature>
<proteinExistence type="predicted"/>
<dbReference type="PANTHER" id="PTHR33142:SF48">
    <property type="entry name" value="CYCLIN-DEPENDENT PROTEIN KINASE INHIBITOR SMR15"/>
    <property type="match status" value="1"/>
</dbReference>
<sequence>MGVSEKLHQMDGSVIDSEKWVISGISLRAPLKPIFTTRDAEEESFSTTPKSEESRISSRLVCPPAPKKPKSVSSRKSCHFGGVREFFNPPDLETIFIRQKAGDLIEGFVMVDLIMLIAGLDIVLKREAIIKMGDEIEGFFFFSRWGLCEHLGKNRSSPTS</sequence>
<name>A0AAV6WEF1_9LAMI</name>
<evidence type="ECO:0000256" key="3">
    <source>
        <dbReference type="SAM" id="MobiDB-lite"/>
    </source>
</evidence>
<dbReference type="EMBL" id="WHWC01000017">
    <property type="protein sequence ID" value="KAG8366079.1"/>
    <property type="molecule type" value="Genomic_DNA"/>
</dbReference>
<reference evidence="4" key="1">
    <citation type="submission" date="2019-10" db="EMBL/GenBank/DDBJ databases">
        <authorList>
            <person name="Zhang R."/>
            <person name="Pan Y."/>
            <person name="Wang J."/>
            <person name="Ma R."/>
            <person name="Yu S."/>
        </authorList>
    </citation>
    <scope>NUCLEOTIDE SEQUENCE</scope>
    <source>
        <strain evidence="4">LA-IB0</strain>
        <tissue evidence="4">Leaf</tissue>
    </source>
</reference>
<dbReference type="InterPro" id="IPR040389">
    <property type="entry name" value="SMR"/>
</dbReference>
<protein>
    <submittedName>
        <fullName evidence="4">Uncharacterized protein</fullName>
    </submittedName>
</protein>
<evidence type="ECO:0000256" key="2">
    <source>
        <dbReference type="ARBA" id="ARBA00023306"/>
    </source>
</evidence>
<dbReference type="AlphaFoldDB" id="A0AAV6WEF1"/>
<dbReference type="Proteomes" id="UP000826271">
    <property type="component" value="Unassembled WGS sequence"/>
</dbReference>
<evidence type="ECO:0000256" key="1">
    <source>
        <dbReference type="ARBA" id="ARBA00023013"/>
    </source>
</evidence>
<evidence type="ECO:0000313" key="5">
    <source>
        <dbReference type="Proteomes" id="UP000826271"/>
    </source>
</evidence>
<keyword evidence="1" id="KW-0649">Protein kinase inhibitor</keyword>
<comment type="caution">
    <text evidence="4">The sequence shown here is derived from an EMBL/GenBank/DDBJ whole genome shotgun (WGS) entry which is preliminary data.</text>
</comment>